<organism evidence="2 3">
    <name type="scientific">Roseivirga misakiensis</name>
    <dbReference type="NCBI Taxonomy" id="1563681"/>
    <lineage>
        <taxon>Bacteria</taxon>
        <taxon>Pseudomonadati</taxon>
        <taxon>Bacteroidota</taxon>
        <taxon>Cytophagia</taxon>
        <taxon>Cytophagales</taxon>
        <taxon>Roseivirgaceae</taxon>
        <taxon>Roseivirga</taxon>
    </lineage>
</organism>
<sequence length="120" mass="12355">MSQEQWIDIGLYGSMVLILVAIVAAIGMNIVNAISNPKTLVKGAAGIGLLAIVFLIGYSMAPTEFGASTAKALEASKIDPTSDGAGNIYKLVGGAMTTTLILVVIAVVGLIYSSVSRIIR</sequence>
<protein>
    <submittedName>
        <fullName evidence="2">Uncharacterized protein</fullName>
    </submittedName>
</protein>
<keyword evidence="1" id="KW-1133">Transmembrane helix</keyword>
<feature type="transmembrane region" description="Helical" evidence="1">
    <location>
        <begin position="88"/>
        <end position="112"/>
    </location>
</feature>
<name>A0A1E5T1U4_9BACT</name>
<dbReference type="EMBL" id="MDGQ01000005">
    <property type="protein sequence ID" value="OEK05331.1"/>
    <property type="molecule type" value="Genomic_DNA"/>
</dbReference>
<proteinExistence type="predicted"/>
<dbReference type="OrthoDB" id="982648at2"/>
<dbReference type="Proteomes" id="UP000095552">
    <property type="component" value="Unassembled WGS sequence"/>
</dbReference>
<feature type="transmembrane region" description="Helical" evidence="1">
    <location>
        <begin position="12"/>
        <end position="31"/>
    </location>
</feature>
<gene>
    <name evidence="2" type="ORF">BFP71_18225</name>
</gene>
<feature type="transmembrane region" description="Helical" evidence="1">
    <location>
        <begin position="43"/>
        <end position="61"/>
    </location>
</feature>
<evidence type="ECO:0000256" key="1">
    <source>
        <dbReference type="SAM" id="Phobius"/>
    </source>
</evidence>
<dbReference type="STRING" id="1563681.BFP71_18225"/>
<evidence type="ECO:0000313" key="2">
    <source>
        <dbReference type="EMBL" id="OEK05331.1"/>
    </source>
</evidence>
<evidence type="ECO:0000313" key="3">
    <source>
        <dbReference type="Proteomes" id="UP000095552"/>
    </source>
</evidence>
<accession>A0A1E5T1U4</accession>
<dbReference type="RefSeq" id="WP_069836835.1">
    <property type="nucleotide sequence ID" value="NZ_MDGQ01000005.1"/>
</dbReference>
<keyword evidence="1" id="KW-0812">Transmembrane</keyword>
<comment type="caution">
    <text evidence="2">The sequence shown here is derived from an EMBL/GenBank/DDBJ whole genome shotgun (WGS) entry which is preliminary data.</text>
</comment>
<reference evidence="2 3" key="1">
    <citation type="submission" date="2016-08" db="EMBL/GenBank/DDBJ databases">
        <title>Draft genome of Fabibacter sp. strain SK-8.</title>
        <authorList>
            <person name="Wong S.-K."/>
            <person name="Hamasaki K."/>
            <person name="Yoshizawa S."/>
        </authorList>
    </citation>
    <scope>NUCLEOTIDE SEQUENCE [LARGE SCALE GENOMIC DNA]</scope>
    <source>
        <strain evidence="2 3">SK-8</strain>
    </source>
</reference>
<dbReference type="AlphaFoldDB" id="A0A1E5T1U4"/>
<keyword evidence="1" id="KW-0472">Membrane</keyword>
<keyword evidence="3" id="KW-1185">Reference proteome</keyword>